<sequence>MTRGRIIAILIVVAALAGAGYFGGYKYGRQLLNSGKSAASQRVPLAAPAPTPVQMTEGDATPLAERVATLALLNKRNGEIRDLEMKPGESRRIGNAIVRLSACERTAPWEQVPETGAFVQLLVQERETRSSEPVWKRVFSGWVFKESPSLNVVEHPIYDVWVKNCAMEYPGEDAPVEEAGKGAPSAAPTASAPANAENPATSPDSAPRPASGPATPATDTE</sequence>
<dbReference type="EMBL" id="QJJM01000004">
    <property type="protein sequence ID" value="PXW77578.1"/>
    <property type="molecule type" value="Genomic_DNA"/>
</dbReference>
<gene>
    <name evidence="2" type="ORF">C7451_10472</name>
</gene>
<dbReference type="Pfam" id="PF09923">
    <property type="entry name" value="DUF2155"/>
    <property type="match status" value="1"/>
</dbReference>
<evidence type="ECO:0000313" key="2">
    <source>
        <dbReference type="EMBL" id="PXW77578.1"/>
    </source>
</evidence>
<protein>
    <recommendedName>
        <fullName evidence="4">DUF2155 domain-containing protein</fullName>
    </recommendedName>
</protein>
<evidence type="ECO:0008006" key="4">
    <source>
        <dbReference type="Google" id="ProtNLM"/>
    </source>
</evidence>
<dbReference type="AlphaFoldDB" id="A0A2V3VA10"/>
<evidence type="ECO:0000256" key="1">
    <source>
        <dbReference type="SAM" id="MobiDB-lite"/>
    </source>
</evidence>
<name>A0A2V3VA10_9SPHN</name>
<dbReference type="Proteomes" id="UP000248014">
    <property type="component" value="Unassembled WGS sequence"/>
</dbReference>
<feature type="region of interest" description="Disordered" evidence="1">
    <location>
        <begin position="172"/>
        <end position="221"/>
    </location>
</feature>
<accession>A0A2V3VA10</accession>
<feature type="compositionally biased region" description="Low complexity" evidence="1">
    <location>
        <begin position="183"/>
        <end position="203"/>
    </location>
</feature>
<proteinExistence type="predicted"/>
<dbReference type="InterPro" id="IPR019225">
    <property type="entry name" value="DUF2155"/>
</dbReference>
<reference evidence="2 3" key="1">
    <citation type="submission" date="2018-05" db="EMBL/GenBank/DDBJ databases">
        <title>Genomic Encyclopedia of Type Strains, Phase IV (KMG-IV): sequencing the most valuable type-strain genomes for metagenomic binning, comparative biology and taxonomic classification.</title>
        <authorList>
            <person name="Goeker M."/>
        </authorList>
    </citation>
    <scope>NUCLEOTIDE SEQUENCE [LARGE SCALE GENOMIC DNA]</scope>
    <source>
        <strain evidence="2 3">DSM 3183</strain>
    </source>
</reference>
<comment type="caution">
    <text evidence="2">The sequence shown here is derived from an EMBL/GenBank/DDBJ whole genome shotgun (WGS) entry which is preliminary data.</text>
</comment>
<evidence type="ECO:0000313" key="3">
    <source>
        <dbReference type="Proteomes" id="UP000248014"/>
    </source>
</evidence>
<keyword evidence="3" id="KW-1185">Reference proteome</keyword>
<organism evidence="2 3">
    <name type="scientific">Blastomonas natatoria</name>
    <dbReference type="NCBI Taxonomy" id="34015"/>
    <lineage>
        <taxon>Bacteria</taxon>
        <taxon>Pseudomonadati</taxon>
        <taxon>Pseudomonadota</taxon>
        <taxon>Alphaproteobacteria</taxon>
        <taxon>Sphingomonadales</taxon>
        <taxon>Sphingomonadaceae</taxon>
        <taxon>Blastomonas</taxon>
    </lineage>
</organism>